<keyword evidence="3" id="KW-1185">Reference proteome</keyword>
<dbReference type="Proteomes" id="UP001499854">
    <property type="component" value="Unassembled WGS sequence"/>
</dbReference>
<feature type="region of interest" description="Disordered" evidence="1">
    <location>
        <begin position="1"/>
        <end position="26"/>
    </location>
</feature>
<sequence>MQSFDLLQGEPKGDRPAALYRSTSGTTVHQEGISPVTYKVAVYDKDEAHQVTVTKAELGYFSGKDAAIPSNPADGWLVLSVTDRSDGYSTCVTPASAYTLKDAAGKEYRPSDAATSVPSKPESFGDTQSVVAFEVPADFARGTLTIAPNTAVCEKGTMNYVPLPVHSNATVSVSLPTA</sequence>
<dbReference type="RefSeq" id="WP_344655020.1">
    <property type="nucleotide sequence ID" value="NZ_BAAAQM010000001.1"/>
</dbReference>
<organism evidence="2 3">
    <name type="scientific">Catenulispora subtropica</name>
    <dbReference type="NCBI Taxonomy" id="450798"/>
    <lineage>
        <taxon>Bacteria</taxon>
        <taxon>Bacillati</taxon>
        <taxon>Actinomycetota</taxon>
        <taxon>Actinomycetes</taxon>
        <taxon>Catenulisporales</taxon>
        <taxon>Catenulisporaceae</taxon>
        <taxon>Catenulispora</taxon>
    </lineage>
</organism>
<evidence type="ECO:0000313" key="2">
    <source>
        <dbReference type="EMBL" id="GAA1951146.1"/>
    </source>
</evidence>
<evidence type="ECO:0000256" key="1">
    <source>
        <dbReference type="SAM" id="MobiDB-lite"/>
    </source>
</evidence>
<name>A0ABP5BU72_9ACTN</name>
<dbReference type="EMBL" id="BAAAQM010000001">
    <property type="protein sequence ID" value="GAA1951146.1"/>
    <property type="molecule type" value="Genomic_DNA"/>
</dbReference>
<evidence type="ECO:0000313" key="3">
    <source>
        <dbReference type="Proteomes" id="UP001499854"/>
    </source>
</evidence>
<reference evidence="3" key="1">
    <citation type="journal article" date="2019" name="Int. J. Syst. Evol. Microbiol.">
        <title>The Global Catalogue of Microorganisms (GCM) 10K type strain sequencing project: providing services to taxonomists for standard genome sequencing and annotation.</title>
        <authorList>
            <consortium name="The Broad Institute Genomics Platform"/>
            <consortium name="The Broad Institute Genome Sequencing Center for Infectious Disease"/>
            <person name="Wu L."/>
            <person name="Ma J."/>
        </authorList>
    </citation>
    <scope>NUCLEOTIDE SEQUENCE [LARGE SCALE GENOMIC DNA]</scope>
    <source>
        <strain evidence="3">JCM 16013</strain>
    </source>
</reference>
<proteinExistence type="predicted"/>
<comment type="caution">
    <text evidence="2">The sequence shown here is derived from an EMBL/GenBank/DDBJ whole genome shotgun (WGS) entry which is preliminary data.</text>
</comment>
<accession>A0ABP5BU72</accession>
<protein>
    <submittedName>
        <fullName evidence="2">Uncharacterized protein</fullName>
    </submittedName>
</protein>
<gene>
    <name evidence="2" type="ORF">GCM10009838_02840</name>
</gene>